<dbReference type="STRING" id="77586.A0A0D9W0C6"/>
<dbReference type="Pfam" id="PF00355">
    <property type="entry name" value="Rieske"/>
    <property type="match status" value="2"/>
</dbReference>
<evidence type="ECO:0000256" key="8">
    <source>
        <dbReference type="ARBA" id="ARBA00022946"/>
    </source>
</evidence>
<sequence length="1047" mass="118139">MDPISPLLLLPRPRPSLPLRLAPPPPRASAGVARTRLRRRRLSTTTTTVSAVAAETAPADSPSPSPSDEERFDWLDQWYPIAPVCDLDPRAPHGKTVLGLRIVAWFDRTVSGDAAAGDGEWRVFDDACPHRLAPLSEGRVDDKGRLQCVYHGWCFDGRGACQFIPQAPALGPPVHKNSKACVASYPCVVQNNILWFYPRSEPEYSDVLQRKRPPYIPQIDDPSFVTVYGVRDLYYGYDVLVENLMDPAHVPYAHKGLMRIRKKEDPGRYNIDLLSTVEFDKEGGGPIKMQIEDANVDGFMSVQERGYFKFVAPCTFYGSPLRTEAEADEGKKKKQPTVMLVFLCIPVSPGRSRLVWAFPRNVGVWMDKIIPRWYYHIGQNAILDSDIYLLHIEERNFVAAGLDNWQKACYVPTSSDNMIITFRNWFRKYCKHQIGWAAPIANQLPATPTKDQLMERYWSHVMQCTSCSAALKRMRALEVALQVASVAVVGFLAVAKGTVVTSVVQRAAVVAVAVLCFAASRWLANFIEKNFYFQDYVHAYKPISTARLVPWRRQWIGCTDAKELSMSVSAVAAKTPLPWADEEAPVGGERFDWLDQWYPIAPICDLDKRAPHGKMVMGLKIVTWFDGGEWRVLDDMCPHRLAPLSEGRVDNKGRLQCAYHGWCFDGRGSCQFIPQAPALGPHVHKNNKACVASYPCVVQNNILWFYPRSEPEFKDVLLRKRPPYIPEIDNPSSVIDYGVRDLLYGYELLVENFMDPAHVPYAHRGLFPHVPREEDLGRYEGGVPIKMNIEEANIDGFHSNLKESWGYFKFVAPITLIGSPFRAEPVDNNNNNDNSSNKKQPEPVAVFFCVPVAPGKCRVIWANGHFLDGWFDRFIPRWWRHTKGNQVLDSDSSVLHIEERNYAAVGLDNWHKACYVPTSSDNLIIAFRNWFKKYGNNQVGWLAPTANQLPPASTRVEVFERYWSHVMQCTSCRAALKGLRALEVALQVASVAIVGFLAAAKGNTVVTSTARRATIVAVAVLFFAASRWLTNYIEKAFYFQDFVLAEQ</sequence>
<evidence type="ECO:0000256" key="10">
    <source>
        <dbReference type="ARBA" id="ARBA00023002"/>
    </source>
</evidence>
<comment type="subcellular location">
    <subcellularLocation>
        <location evidence="2">Membrane</location>
    </subcellularLocation>
    <subcellularLocation>
        <location evidence="1">Plastid</location>
        <location evidence="1">Chloroplast</location>
    </subcellularLocation>
</comment>
<evidence type="ECO:0000256" key="11">
    <source>
        <dbReference type="ARBA" id="ARBA00023004"/>
    </source>
</evidence>
<dbReference type="eggNOG" id="ENOG502QR6Q">
    <property type="taxonomic scope" value="Eukaryota"/>
</dbReference>
<dbReference type="GO" id="GO:0051537">
    <property type="term" value="F:2 iron, 2 sulfur cluster binding"/>
    <property type="evidence" value="ECO:0007669"/>
    <property type="project" value="UniProtKB-KW"/>
</dbReference>
<evidence type="ECO:0000313" key="18">
    <source>
        <dbReference type="Proteomes" id="UP000032180"/>
    </source>
</evidence>
<keyword evidence="4" id="KW-0934">Plastid</keyword>
<dbReference type="GO" id="GO:0046872">
    <property type="term" value="F:metal ion binding"/>
    <property type="evidence" value="ECO:0007669"/>
    <property type="project" value="UniProtKB-KW"/>
</dbReference>
<feature type="domain" description="Rieske" evidence="16">
    <location>
        <begin position="597"/>
        <end position="705"/>
    </location>
</feature>
<keyword evidence="13 15" id="KW-0472">Membrane</keyword>
<feature type="transmembrane region" description="Helical" evidence="15">
    <location>
        <begin position="981"/>
        <end position="1000"/>
    </location>
</feature>
<keyword evidence="9 15" id="KW-1133">Transmembrane helix</keyword>
<feature type="compositionally biased region" description="Low complexity" evidence="14">
    <location>
        <begin position="43"/>
        <end position="62"/>
    </location>
</feature>
<dbReference type="Proteomes" id="UP000032180">
    <property type="component" value="Chromosome 3"/>
</dbReference>
<dbReference type="SUPFAM" id="SSF55961">
    <property type="entry name" value="Bet v1-like"/>
    <property type="match status" value="2"/>
</dbReference>
<evidence type="ECO:0000256" key="9">
    <source>
        <dbReference type="ARBA" id="ARBA00022989"/>
    </source>
</evidence>
<keyword evidence="10" id="KW-0560">Oxidoreductase</keyword>
<feature type="domain" description="Rieske" evidence="16">
    <location>
        <begin position="78"/>
        <end position="196"/>
    </location>
</feature>
<dbReference type="InterPro" id="IPR036922">
    <property type="entry name" value="Rieske_2Fe-2S_sf"/>
</dbReference>
<dbReference type="Gene3D" id="3.90.380.10">
    <property type="entry name" value="Naphthalene 1,2-dioxygenase Alpha Subunit, Chain A, domain 1"/>
    <property type="match status" value="2"/>
</dbReference>
<dbReference type="GO" id="GO:0009507">
    <property type="term" value="C:chloroplast"/>
    <property type="evidence" value="ECO:0007669"/>
    <property type="project" value="UniProtKB-SubCell"/>
</dbReference>
<dbReference type="PANTHER" id="PTHR21266">
    <property type="entry name" value="IRON-SULFUR DOMAIN CONTAINING PROTEIN"/>
    <property type="match status" value="1"/>
</dbReference>
<evidence type="ECO:0000256" key="4">
    <source>
        <dbReference type="ARBA" id="ARBA00022640"/>
    </source>
</evidence>
<dbReference type="SUPFAM" id="SSF50022">
    <property type="entry name" value="ISP domain"/>
    <property type="match status" value="2"/>
</dbReference>
<dbReference type="Gramene" id="LPERR03G32180.1">
    <property type="protein sequence ID" value="LPERR03G32180.1"/>
    <property type="gene ID" value="LPERR03G32180"/>
</dbReference>
<reference evidence="18" key="2">
    <citation type="submission" date="2013-12" db="EMBL/GenBank/DDBJ databases">
        <authorList>
            <person name="Yu Y."/>
            <person name="Lee S."/>
            <person name="de Baynast K."/>
            <person name="Wissotski M."/>
            <person name="Liu L."/>
            <person name="Talag J."/>
            <person name="Goicoechea J."/>
            <person name="Angelova A."/>
            <person name="Jetty R."/>
            <person name="Kudrna D."/>
            <person name="Golser W."/>
            <person name="Rivera L."/>
            <person name="Zhang J."/>
            <person name="Wing R."/>
        </authorList>
    </citation>
    <scope>NUCLEOTIDE SEQUENCE</scope>
</reference>
<dbReference type="InterPro" id="IPR017941">
    <property type="entry name" value="Rieske_2Fe-2S"/>
</dbReference>
<evidence type="ECO:0000256" key="7">
    <source>
        <dbReference type="ARBA" id="ARBA00022723"/>
    </source>
</evidence>
<evidence type="ECO:0000313" key="17">
    <source>
        <dbReference type="EnsemblPlants" id="LPERR03G32180.1"/>
    </source>
</evidence>
<keyword evidence="7" id="KW-0479">Metal-binding</keyword>
<organism evidence="17 18">
    <name type="scientific">Leersia perrieri</name>
    <dbReference type="NCBI Taxonomy" id="77586"/>
    <lineage>
        <taxon>Eukaryota</taxon>
        <taxon>Viridiplantae</taxon>
        <taxon>Streptophyta</taxon>
        <taxon>Embryophyta</taxon>
        <taxon>Tracheophyta</taxon>
        <taxon>Spermatophyta</taxon>
        <taxon>Magnoliopsida</taxon>
        <taxon>Liliopsida</taxon>
        <taxon>Poales</taxon>
        <taxon>Poaceae</taxon>
        <taxon>BOP clade</taxon>
        <taxon>Oryzoideae</taxon>
        <taxon>Oryzeae</taxon>
        <taxon>Oryzinae</taxon>
        <taxon>Leersia</taxon>
    </lineage>
</organism>
<keyword evidence="8" id="KW-0809">Transit peptide</keyword>
<dbReference type="PROSITE" id="PS51296">
    <property type="entry name" value="RIESKE"/>
    <property type="match status" value="2"/>
</dbReference>
<keyword evidence="18" id="KW-1185">Reference proteome</keyword>
<dbReference type="AlphaFoldDB" id="A0A0D9W0C6"/>
<feature type="transmembrane region" description="Helical" evidence="15">
    <location>
        <begin position="1012"/>
        <end position="1030"/>
    </location>
</feature>
<reference evidence="17" key="3">
    <citation type="submission" date="2015-04" db="UniProtKB">
        <authorList>
            <consortium name="EnsemblPlants"/>
        </authorList>
    </citation>
    <scope>IDENTIFICATION</scope>
</reference>
<dbReference type="InterPro" id="IPR013626">
    <property type="entry name" value="PaO"/>
</dbReference>
<evidence type="ECO:0000256" key="1">
    <source>
        <dbReference type="ARBA" id="ARBA00004229"/>
    </source>
</evidence>
<evidence type="ECO:0000256" key="15">
    <source>
        <dbReference type="SAM" id="Phobius"/>
    </source>
</evidence>
<keyword evidence="12" id="KW-0411">Iron-sulfur</keyword>
<dbReference type="EnsemblPlants" id="LPERR03G32180.1">
    <property type="protein sequence ID" value="LPERR03G32180.1"/>
    <property type="gene ID" value="LPERR03G32180"/>
</dbReference>
<evidence type="ECO:0000256" key="3">
    <source>
        <dbReference type="ARBA" id="ARBA00022528"/>
    </source>
</evidence>
<accession>A0A0D9W0C6</accession>
<evidence type="ECO:0000256" key="14">
    <source>
        <dbReference type="SAM" id="MobiDB-lite"/>
    </source>
</evidence>
<keyword evidence="6" id="KW-0001">2Fe-2S</keyword>
<dbReference type="PANTHER" id="PTHR21266:SF32">
    <property type="entry name" value="CHOLESTEROL 7-DESATURASE NVD"/>
    <property type="match status" value="1"/>
</dbReference>
<proteinExistence type="predicted"/>
<feature type="compositionally biased region" description="Pro residues" evidence="14">
    <location>
        <begin position="12"/>
        <end position="27"/>
    </location>
</feature>
<dbReference type="GO" id="GO:0016020">
    <property type="term" value="C:membrane"/>
    <property type="evidence" value="ECO:0007669"/>
    <property type="project" value="UniProtKB-SubCell"/>
</dbReference>
<reference evidence="17 18" key="1">
    <citation type="submission" date="2012-08" db="EMBL/GenBank/DDBJ databases">
        <title>Oryza genome evolution.</title>
        <authorList>
            <person name="Wing R.A."/>
        </authorList>
    </citation>
    <scope>NUCLEOTIDE SEQUENCE</scope>
</reference>
<dbReference type="InterPro" id="IPR050584">
    <property type="entry name" value="Cholesterol_7-desaturase"/>
</dbReference>
<evidence type="ECO:0000259" key="16">
    <source>
        <dbReference type="PROSITE" id="PS51296"/>
    </source>
</evidence>
<evidence type="ECO:0000256" key="6">
    <source>
        <dbReference type="ARBA" id="ARBA00022714"/>
    </source>
</evidence>
<dbReference type="CDD" id="cd03480">
    <property type="entry name" value="Rieske_RO_Alpha_PaO"/>
    <property type="match status" value="1"/>
</dbReference>
<dbReference type="GO" id="GO:0010277">
    <property type="term" value="F:chlorophyllide a oxygenase activity"/>
    <property type="evidence" value="ECO:0007669"/>
    <property type="project" value="InterPro"/>
</dbReference>
<feature type="region of interest" description="Disordered" evidence="14">
    <location>
        <begin position="1"/>
        <end position="70"/>
    </location>
</feature>
<evidence type="ECO:0000256" key="5">
    <source>
        <dbReference type="ARBA" id="ARBA00022692"/>
    </source>
</evidence>
<keyword evidence="5 15" id="KW-0812">Transmembrane</keyword>
<name>A0A0D9W0C6_9ORYZ</name>
<dbReference type="Pfam" id="PF08417">
    <property type="entry name" value="PaO"/>
    <property type="match status" value="2"/>
</dbReference>
<dbReference type="Gene3D" id="2.102.10.10">
    <property type="entry name" value="Rieske [2Fe-2S] iron-sulphur domain"/>
    <property type="match status" value="2"/>
</dbReference>
<feature type="compositionally biased region" description="Low complexity" evidence="14">
    <location>
        <begin position="1"/>
        <end position="11"/>
    </location>
</feature>
<evidence type="ECO:0000256" key="12">
    <source>
        <dbReference type="ARBA" id="ARBA00023014"/>
    </source>
</evidence>
<keyword evidence="3" id="KW-0150">Chloroplast</keyword>
<protein>
    <recommendedName>
        <fullName evidence="16">Rieske domain-containing protein</fullName>
    </recommendedName>
</protein>
<evidence type="ECO:0000256" key="13">
    <source>
        <dbReference type="ARBA" id="ARBA00023136"/>
    </source>
</evidence>
<evidence type="ECO:0000256" key="2">
    <source>
        <dbReference type="ARBA" id="ARBA00004370"/>
    </source>
</evidence>
<dbReference type="HOGENOM" id="CLU_003927_4_1_1"/>
<keyword evidence="11" id="KW-0408">Iron</keyword>